<organism evidence="2 3">
    <name type="scientific">Nakamurella flavida</name>
    <dbReference type="NCBI Taxonomy" id="363630"/>
    <lineage>
        <taxon>Bacteria</taxon>
        <taxon>Bacillati</taxon>
        <taxon>Actinomycetota</taxon>
        <taxon>Actinomycetes</taxon>
        <taxon>Nakamurellales</taxon>
        <taxon>Nakamurellaceae</taxon>
        <taxon>Nakamurella</taxon>
    </lineage>
</organism>
<sequence>MGDATWIAPVGGPVPTPPVPRSAVAPAGLPPLTGITLELLRLRRTVRLQQALGPLLLVLIGLLQPVTVIDVPGGLPLSRTLWVTVRYFTRDGDAIGPVSGSVAWGTGLATAGSIAVLAAAVIVLCTWWNELRAAPGRMLTLFVRAAAVAMAAGAAALIVGQGLLGRDGMPGSAWQVGTLLFAAAGIWLVLGATAGPGLRLLR</sequence>
<name>A0A938YN45_9ACTN</name>
<evidence type="ECO:0000256" key="1">
    <source>
        <dbReference type="SAM" id="Phobius"/>
    </source>
</evidence>
<keyword evidence="1" id="KW-0812">Transmembrane</keyword>
<feature type="transmembrane region" description="Helical" evidence="1">
    <location>
        <begin position="176"/>
        <end position="201"/>
    </location>
</feature>
<accession>A0A938YN45</accession>
<protein>
    <submittedName>
        <fullName evidence="2">Uncharacterized protein</fullName>
    </submittedName>
</protein>
<gene>
    <name evidence="2" type="ORF">JL107_15050</name>
</gene>
<keyword evidence="1" id="KW-0472">Membrane</keyword>
<dbReference type="AlphaFoldDB" id="A0A938YN45"/>
<evidence type="ECO:0000313" key="2">
    <source>
        <dbReference type="EMBL" id="MBM9477768.1"/>
    </source>
</evidence>
<feature type="transmembrane region" description="Helical" evidence="1">
    <location>
        <begin position="108"/>
        <end position="129"/>
    </location>
</feature>
<dbReference type="Proteomes" id="UP000663801">
    <property type="component" value="Unassembled WGS sequence"/>
</dbReference>
<reference evidence="2" key="1">
    <citation type="submission" date="2021-01" db="EMBL/GenBank/DDBJ databases">
        <title>KCTC 19127 draft genome.</title>
        <authorList>
            <person name="An D."/>
        </authorList>
    </citation>
    <scope>NUCLEOTIDE SEQUENCE</scope>
    <source>
        <strain evidence="2">KCTC 19127</strain>
    </source>
</reference>
<feature type="transmembrane region" description="Helical" evidence="1">
    <location>
        <begin position="51"/>
        <end position="69"/>
    </location>
</feature>
<keyword evidence="1" id="KW-1133">Transmembrane helix</keyword>
<keyword evidence="3" id="KW-1185">Reference proteome</keyword>
<comment type="caution">
    <text evidence="2">The sequence shown here is derived from an EMBL/GenBank/DDBJ whole genome shotgun (WGS) entry which is preliminary data.</text>
</comment>
<proteinExistence type="predicted"/>
<evidence type="ECO:0000313" key="3">
    <source>
        <dbReference type="Proteomes" id="UP000663801"/>
    </source>
</evidence>
<dbReference type="EMBL" id="JAERWL010000012">
    <property type="protein sequence ID" value="MBM9477768.1"/>
    <property type="molecule type" value="Genomic_DNA"/>
</dbReference>
<feature type="transmembrane region" description="Helical" evidence="1">
    <location>
        <begin position="141"/>
        <end position="164"/>
    </location>
</feature>